<dbReference type="HOGENOM" id="CLU_1216708_0_0_1"/>
<evidence type="ECO:0000313" key="3">
    <source>
        <dbReference type="Proteomes" id="UP000013827"/>
    </source>
</evidence>
<dbReference type="GeneID" id="17279076"/>
<evidence type="ECO:0000313" key="2">
    <source>
        <dbReference type="EnsemblProtists" id="EOD33804"/>
    </source>
</evidence>
<dbReference type="InterPro" id="IPR002130">
    <property type="entry name" value="Cyclophilin-type_PPIase_dom"/>
</dbReference>
<dbReference type="KEGG" id="ehx:EMIHUDRAFT_78087"/>
<dbReference type="PROSITE" id="PS50072">
    <property type="entry name" value="CSA_PPIASE_2"/>
    <property type="match status" value="1"/>
</dbReference>
<reference evidence="3" key="1">
    <citation type="journal article" date="2013" name="Nature">
        <title>Pan genome of the phytoplankton Emiliania underpins its global distribution.</title>
        <authorList>
            <person name="Read B.A."/>
            <person name="Kegel J."/>
            <person name="Klute M.J."/>
            <person name="Kuo A."/>
            <person name="Lefebvre S.C."/>
            <person name="Maumus F."/>
            <person name="Mayer C."/>
            <person name="Miller J."/>
            <person name="Monier A."/>
            <person name="Salamov A."/>
            <person name="Young J."/>
            <person name="Aguilar M."/>
            <person name="Claverie J.M."/>
            <person name="Frickenhaus S."/>
            <person name="Gonzalez K."/>
            <person name="Herman E.K."/>
            <person name="Lin Y.C."/>
            <person name="Napier J."/>
            <person name="Ogata H."/>
            <person name="Sarno A.F."/>
            <person name="Shmutz J."/>
            <person name="Schroeder D."/>
            <person name="de Vargas C."/>
            <person name="Verret F."/>
            <person name="von Dassow P."/>
            <person name="Valentin K."/>
            <person name="Van de Peer Y."/>
            <person name="Wheeler G."/>
            <person name="Dacks J.B."/>
            <person name="Delwiche C.F."/>
            <person name="Dyhrman S.T."/>
            <person name="Glockner G."/>
            <person name="John U."/>
            <person name="Richards T."/>
            <person name="Worden A.Z."/>
            <person name="Zhang X."/>
            <person name="Grigoriev I.V."/>
            <person name="Allen A.E."/>
            <person name="Bidle K."/>
            <person name="Borodovsky M."/>
            <person name="Bowler C."/>
            <person name="Brownlee C."/>
            <person name="Cock J.M."/>
            <person name="Elias M."/>
            <person name="Gladyshev V.N."/>
            <person name="Groth M."/>
            <person name="Guda C."/>
            <person name="Hadaegh A."/>
            <person name="Iglesias-Rodriguez M.D."/>
            <person name="Jenkins J."/>
            <person name="Jones B.M."/>
            <person name="Lawson T."/>
            <person name="Leese F."/>
            <person name="Lindquist E."/>
            <person name="Lobanov A."/>
            <person name="Lomsadze A."/>
            <person name="Malik S.B."/>
            <person name="Marsh M.E."/>
            <person name="Mackinder L."/>
            <person name="Mock T."/>
            <person name="Mueller-Roeber B."/>
            <person name="Pagarete A."/>
            <person name="Parker M."/>
            <person name="Probert I."/>
            <person name="Quesneville H."/>
            <person name="Raines C."/>
            <person name="Rensing S.A."/>
            <person name="Riano-Pachon D.M."/>
            <person name="Richier S."/>
            <person name="Rokitta S."/>
            <person name="Shiraiwa Y."/>
            <person name="Soanes D.M."/>
            <person name="van der Giezen M."/>
            <person name="Wahlund T.M."/>
            <person name="Williams B."/>
            <person name="Wilson W."/>
            <person name="Wolfe G."/>
            <person name="Wurch L.L."/>
        </authorList>
    </citation>
    <scope>NUCLEOTIDE SEQUENCE</scope>
</reference>
<evidence type="ECO:0000259" key="1">
    <source>
        <dbReference type="PROSITE" id="PS50072"/>
    </source>
</evidence>
<dbReference type="Pfam" id="PF00160">
    <property type="entry name" value="Pro_isomerase"/>
    <property type="match status" value="1"/>
</dbReference>
<dbReference type="eggNOG" id="ENOG502S41Q">
    <property type="taxonomic scope" value="Eukaryota"/>
</dbReference>
<organism evidence="2 3">
    <name type="scientific">Emiliania huxleyi (strain CCMP1516)</name>
    <dbReference type="NCBI Taxonomy" id="280463"/>
    <lineage>
        <taxon>Eukaryota</taxon>
        <taxon>Haptista</taxon>
        <taxon>Haptophyta</taxon>
        <taxon>Prymnesiophyceae</taxon>
        <taxon>Isochrysidales</taxon>
        <taxon>Noelaerhabdaceae</taxon>
        <taxon>Emiliania</taxon>
    </lineage>
</organism>
<proteinExistence type="predicted"/>
<dbReference type="PaxDb" id="2903-EOD33804"/>
<name>A0A0D3KDG9_EMIH1</name>
<feature type="domain" description="PPIase cyclophilin-type" evidence="1">
    <location>
        <begin position="26"/>
        <end position="154"/>
    </location>
</feature>
<dbReference type="SUPFAM" id="SSF50891">
    <property type="entry name" value="Cyclophilin-like"/>
    <property type="match status" value="1"/>
</dbReference>
<dbReference type="AlphaFoldDB" id="A0A0D3KDG9"/>
<keyword evidence="3" id="KW-1185">Reference proteome</keyword>
<sequence>MCDPKGAAMTVQAPPLTNVTIHTTNGKIVVEVVRDWSPSQADRFYNLARLGFWQDAPFSRVVHDWVAQFTASKSPRLSGIYNGNDCTDSPQPPCLVPGSCLPPLCSEAGEEDDGALVISNEVFINKVDNSDALDAYGFAPFGRVVSGMDVVDGLFSGYGEFSCTSGQCFAGGDPEGSGCLEGRPPECASKHNASVPCLAPRCFEMYAIGADYYKSKFPRMTLIEEMVV</sequence>
<reference evidence="2" key="2">
    <citation type="submission" date="2024-10" db="UniProtKB">
        <authorList>
            <consortium name="EnsemblProtists"/>
        </authorList>
    </citation>
    <scope>IDENTIFICATION</scope>
</reference>
<dbReference type="Gene3D" id="2.40.100.10">
    <property type="entry name" value="Cyclophilin-like"/>
    <property type="match status" value="1"/>
</dbReference>
<dbReference type="STRING" id="2903.R1FKB2"/>
<accession>A0A0D3KDG9</accession>
<dbReference type="InterPro" id="IPR029000">
    <property type="entry name" value="Cyclophilin-like_dom_sf"/>
</dbReference>
<dbReference type="Proteomes" id="UP000013827">
    <property type="component" value="Unassembled WGS sequence"/>
</dbReference>
<dbReference type="RefSeq" id="XP_005786233.1">
    <property type="nucleotide sequence ID" value="XM_005786176.1"/>
</dbReference>
<dbReference type="EnsemblProtists" id="EOD33804">
    <property type="protein sequence ID" value="EOD33804"/>
    <property type="gene ID" value="EMIHUDRAFT_78087"/>
</dbReference>
<dbReference type="GO" id="GO:0003755">
    <property type="term" value="F:peptidyl-prolyl cis-trans isomerase activity"/>
    <property type="evidence" value="ECO:0007669"/>
    <property type="project" value="InterPro"/>
</dbReference>
<protein>
    <recommendedName>
        <fullName evidence="1">PPIase cyclophilin-type domain-containing protein</fullName>
    </recommendedName>
</protein>